<proteinExistence type="predicted"/>
<comment type="caution">
    <text evidence="2">The sequence shown here is derived from an EMBL/GenBank/DDBJ whole genome shotgun (WGS) entry which is preliminary data.</text>
</comment>
<accession>A0ABN7WTB5</accession>
<evidence type="ECO:0000313" key="2">
    <source>
        <dbReference type="EMBL" id="CAG8838595.1"/>
    </source>
</evidence>
<protein>
    <submittedName>
        <fullName evidence="2">40485_t:CDS:1</fullName>
    </submittedName>
</protein>
<feature type="region of interest" description="Disordered" evidence="1">
    <location>
        <begin position="28"/>
        <end position="68"/>
    </location>
</feature>
<feature type="compositionally biased region" description="Basic and acidic residues" evidence="1">
    <location>
        <begin position="37"/>
        <end position="68"/>
    </location>
</feature>
<dbReference type="EMBL" id="CAJVQB010058454">
    <property type="protein sequence ID" value="CAG8838595.1"/>
    <property type="molecule type" value="Genomic_DNA"/>
</dbReference>
<reference evidence="2 3" key="1">
    <citation type="submission" date="2021-06" db="EMBL/GenBank/DDBJ databases">
        <authorList>
            <person name="Kallberg Y."/>
            <person name="Tangrot J."/>
            <person name="Rosling A."/>
        </authorList>
    </citation>
    <scope>NUCLEOTIDE SEQUENCE [LARGE SCALE GENOMIC DNA]</scope>
    <source>
        <strain evidence="2 3">120-4 pot B 10/14</strain>
    </source>
</reference>
<evidence type="ECO:0000313" key="3">
    <source>
        <dbReference type="Proteomes" id="UP000789901"/>
    </source>
</evidence>
<gene>
    <name evidence="2" type="ORF">GMARGA_LOCUS34055</name>
</gene>
<feature type="non-terminal residue" evidence="2">
    <location>
        <position position="1"/>
    </location>
</feature>
<dbReference type="Proteomes" id="UP000789901">
    <property type="component" value="Unassembled WGS sequence"/>
</dbReference>
<name>A0ABN7WTB5_GIGMA</name>
<evidence type="ECO:0000256" key="1">
    <source>
        <dbReference type="SAM" id="MobiDB-lite"/>
    </source>
</evidence>
<keyword evidence="3" id="KW-1185">Reference proteome</keyword>
<sequence length="68" mass="7769">NLKAKKKHNAPDKTIEEKRQIMILATKSYQNGQQDSTKIEKEIPNNDTKAKELPPITKKEVPNKTPND</sequence>
<organism evidence="2 3">
    <name type="scientific">Gigaspora margarita</name>
    <dbReference type="NCBI Taxonomy" id="4874"/>
    <lineage>
        <taxon>Eukaryota</taxon>
        <taxon>Fungi</taxon>
        <taxon>Fungi incertae sedis</taxon>
        <taxon>Mucoromycota</taxon>
        <taxon>Glomeromycotina</taxon>
        <taxon>Glomeromycetes</taxon>
        <taxon>Diversisporales</taxon>
        <taxon>Gigasporaceae</taxon>
        <taxon>Gigaspora</taxon>
    </lineage>
</organism>